<dbReference type="AlphaFoldDB" id="A0AA39TNE8"/>
<name>A0AA39TNE8_9AGAR</name>
<dbReference type="EMBL" id="JAUEPU010000016">
    <property type="protein sequence ID" value="KAK0495836.1"/>
    <property type="molecule type" value="Genomic_DNA"/>
</dbReference>
<proteinExistence type="predicted"/>
<organism evidence="1 2">
    <name type="scientific">Armillaria luteobubalina</name>
    <dbReference type="NCBI Taxonomy" id="153913"/>
    <lineage>
        <taxon>Eukaryota</taxon>
        <taxon>Fungi</taxon>
        <taxon>Dikarya</taxon>
        <taxon>Basidiomycota</taxon>
        <taxon>Agaricomycotina</taxon>
        <taxon>Agaricomycetes</taxon>
        <taxon>Agaricomycetidae</taxon>
        <taxon>Agaricales</taxon>
        <taxon>Marasmiineae</taxon>
        <taxon>Physalacriaceae</taxon>
        <taxon>Armillaria</taxon>
    </lineage>
</organism>
<sequence>MAALTAGDATRPAQSLVHEASASMRILINNGDVQIRGPCIDGPITGVFNIKNDYVLRLSRLLRRLTIAALTAGDVTWLVQSLVHEASASMRILTNNGDVQTRGPYADGPIMVSSHFDYWKGAFDRIASARRRSFCRGFDKAVMGVGTQYGIGFRPRGGVFPMWKGTYRLQCQTIAVRGDLGMGVDCGGVGLQRVVRVEGMQEWCARREWRRVRGREGHRRERAIISMDGQTGSRGMDGRVAVKEGQGGGRSLVAEVYRDGLLPA</sequence>
<gene>
    <name evidence="1" type="ORF">EDD18DRAFT_1105766</name>
</gene>
<comment type="caution">
    <text evidence="1">The sequence shown here is derived from an EMBL/GenBank/DDBJ whole genome shotgun (WGS) entry which is preliminary data.</text>
</comment>
<reference evidence="1" key="1">
    <citation type="submission" date="2023-06" db="EMBL/GenBank/DDBJ databases">
        <authorList>
            <consortium name="Lawrence Berkeley National Laboratory"/>
            <person name="Ahrendt S."/>
            <person name="Sahu N."/>
            <person name="Indic B."/>
            <person name="Wong-Bajracharya J."/>
            <person name="Merenyi Z."/>
            <person name="Ke H.-M."/>
            <person name="Monk M."/>
            <person name="Kocsube S."/>
            <person name="Drula E."/>
            <person name="Lipzen A."/>
            <person name="Balint B."/>
            <person name="Henrissat B."/>
            <person name="Andreopoulos B."/>
            <person name="Martin F.M."/>
            <person name="Harder C.B."/>
            <person name="Rigling D."/>
            <person name="Ford K.L."/>
            <person name="Foster G.D."/>
            <person name="Pangilinan J."/>
            <person name="Papanicolaou A."/>
            <person name="Barry K."/>
            <person name="LaButti K."/>
            <person name="Viragh M."/>
            <person name="Koriabine M."/>
            <person name="Yan M."/>
            <person name="Riley R."/>
            <person name="Champramary S."/>
            <person name="Plett K.L."/>
            <person name="Tsai I.J."/>
            <person name="Slot J."/>
            <person name="Sipos G."/>
            <person name="Plett J."/>
            <person name="Nagy L.G."/>
            <person name="Grigoriev I.V."/>
        </authorList>
    </citation>
    <scope>NUCLEOTIDE SEQUENCE</scope>
    <source>
        <strain evidence="1">HWK02</strain>
    </source>
</reference>
<accession>A0AA39TNE8</accession>
<protein>
    <submittedName>
        <fullName evidence="1">Uncharacterized protein</fullName>
    </submittedName>
</protein>
<keyword evidence="2" id="KW-1185">Reference proteome</keyword>
<evidence type="ECO:0000313" key="2">
    <source>
        <dbReference type="Proteomes" id="UP001175228"/>
    </source>
</evidence>
<dbReference type="Proteomes" id="UP001175228">
    <property type="component" value="Unassembled WGS sequence"/>
</dbReference>
<evidence type="ECO:0000313" key="1">
    <source>
        <dbReference type="EMBL" id="KAK0495836.1"/>
    </source>
</evidence>